<evidence type="ECO:0000313" key="2">
    <source>
        <dbReference type="Proteomes" id="UP000735302"/>
    </source>
</evidence>
<evidence type="ECO:0000313" key="1">
    <source>
        <dbReference type="EMBL" id="GFO33741.1"/>
    </source>
</evidence>
<proteinExistence type="predicted"/>
<sequence length="244" mass="27164">MQEQVKTVIRGLQALNLKTEDQQNKASERSTPVKDKGCNVQRIVAYFEAQFALRGIAADETKYYHVVGALDAAIVSRSLAVISSPPPTCKYSAIKSFLTGLSEAEKASVLLDIKQLGDSKPSEVMDKMLALLEDHRPCSLFCHIFLRFLPEAIRAPLANSSNNSDYRALVKEADNLYKSLTPNSTACTTVQQPIKSHADLSEIDPICWFHRKFGSNARRCTNPCKHFQTFQRKGNHGNGRANQH</sequence>
<dbReference type="PANTHER" id="PTHR33327">
    <property type="entry name" value="ENDONUCLEASE"/>
    <property type="match status" value="1"/>
</dbReference>
<dbReference type="AlphaFoldDB" id="A0AAV4CPB9"/>
<keyword evidence="2" id="KW-1185">Reference proteome</keyword>
<comment type="caution">
    <text evidence="1">The sequence shown here is derived from an EMBL/GenBank/DDBJ whole genome shotgun (WGS) entry which is preliminary data.</text>
</comment>
<dbReference type="PANTHER" id="PTHR33327:SF3">
    <property type="entry name" value="RNA-DIRECTED DNA POLYMERASE"/>
    <property type="match status" value="1"/>
</dbReference>
<organism evidence="1 2">
    <name type="scientific">Plakobranchus ocellatus</name>
    <dbReference type="NCBI Taxonomy" id="259542"/>
    <lineage>
        <taxon>Eukaryota</taxon>
        <taxon>Metazoa</taxon>
        <taxon>Spiralia</taxon>
        <taxon>Lophotrochozoa</taxon>
        <taxon>Mollusca</taxon>
        <taxon>Gastropoda</taxon>
        <taxon>Heterobranchia</taxon>
        <taxon>Euthyneura</taxon>
        <taxon>Panpulmonata</taxon>
        <taxon>Sacoglossa</taxon>
        <taxon>Placobranchoidea</taxon>
        <taxon>Plakobranchidae</taxon>
        <taxon>Plakobranchus</taxon>
    </lineage>
</organism>
<name>A0AAV4CPB9_9GAST</name>
<protein>
    <submittedName>
        <fullName evidence="1">Retrovirus-related pol polyprotein</fullName>
    </submittedName>
</protein>
<dbReference type="Proteomes" id="UP000735302">
    <property type="component" value="Unassembled WGS sequence"/>
</dbReference>
<dbReference type="EMBL" id="BLXT01006832">
    <property type="protein sequence ID" value="GFO33741.1"/>
    <property type="molecule type" value="Genomic_DNA"/>
</dbReference>
<reference evidence="1 2" key="1">
    <citation type="journal article" date="2021" name="Elife">
        <title>Chloroplast acquisition without the gene transfer in kleptoplastic sea slugs, Plakobranchus ocellatus.</title>
        <authorList>
            <person name="Maeda T."/>
            <person name="Takahashi S."/>
            <person name="Yoshida T."/>
            <person name="Shimamura S."/>
            <person name="Takaki Y."/>
            <person name="Nagai Y."/>
            <person name="Toyoda A."/>
            <person name="Suzuki Y."/>
            <person name="Arimoto A."/>
            <person name="Ishii H."/>
            <person name="Satoh N."/>
            <person name="Nishiyama T."/>
            <person name="Hasebe M."/>
            <person name="Maruyama T."/>
            <person name="Minagawa J."/>
            <person name="Obokata J."/>
            <person name="Shigenobu S."/>
        </authorList>
    </citation>
    <scope>NUCLEOTIDE SEQUENCE [LARGE SCALE GENOMIC DNA]</scope>
</reference>
<gene>
    <name evidence="1" type="ORF">PoB_006024600</name>
</gene>
<accession>A0AAV4CPB9</accession>